<dbReference type="KEGG" id="awe:JG540_00795"/>
<dbReference type="AlphaFoldDB" id="A0A7T7M9M9"/>
<organism evidence="1 2">
    <name type="scientific">Actinomyces weissii</name>
    <dbReference type="NCBI Taxonomy" id="675090"/>
    <lineage>
        <taxon>Bacteria</taxon>
        <taxon>Bacillati</taxon>
        <taxon>Actinomycetota</taxon>
        <taxon>Actinomycetes</taxon>
        <taxon>Actinomycetales</taxon>
        <taxon>Actinomycetaceae</taxon>
        <taxon>Actinomyces</taxon>
    </lineage>
</organism>
<accession>A0A7T7M9M9</accession>
<reference evidence="1 2" key="1">
    <citation type="submission" date="2020-12" db="EMBL/GenBank/DDBJ databases">
        <authorList>
            <person name="Zhou J."/>
        </authorList>
    </citation>
    <scope>NUCLEOTIDE SEQUENCE [LARGE SCALE GENOMIC DNA]</scope>
    <source>
        <strain evidence="1 2">CCUG 61299</strain>
    </source>
</reference>
<protein>
    <submittedName>
        <fullName evidence="1">Uncharacterized protein</fullName>
    </submittedName>
</protein>
<proteinExistence type="predicted"/>
<gene>
    <name evidence="1" type="ORF">JG540_00795</name>
</gene>
<dbReference type="EMBL" id="CP066802">
    <property type="protein sequence ID" value="QQM67479.1"/>
    <property type="molecule type" value="Genomic_DNA"/>
</dbReference>
<evidence type="ECO:0000313" key="1">
    <source>
        <dbReference type="EMBL" id="QQM67479.1"/>
    </source>
</evidence>
<keyword evidence="2" id="KW-1185">Reference proteome</keyword>
<dbReference type="RefSeq" id="WP_200276104.1">
    <property type="nucleotide sequence ID" value="NZ_CP066802.1"/>
</dbReference>
<dbReference type="Proteomes" id="UP000595895">
    <property type="component" value="Chromosome"/>
</dbReference>
<evidence type="ECO:0000313" key="2">
    <source>
        <dbReference type="Proteomes" id="UP000595895"/>
    </source>
</evidence>
<sequence>MRPRVLALTRTSSDEEAARASLEELADVELIDVRDRDATALIHQLGVDRLPAWLYPLGEGMVVAVGSPAPLIERLRAEVSRPLDPAMGSLEDQEHESASLEQVVNVFLNVSRAAQAQINADRARLTRAEVLCLIDERADELHPATQISRLVRRLHIRPPSPSRSESNESW</sequence>
<name>A0A7T7M9M9_9ACTO</name>